<gene>
    <name evidence="1" type="ORF">CVM52_04445</name>
</gene>
<name>A0A2M8J543_9RHOB</name>
<proteinExistence type="predicted"/>
<accession>A0A2M8J543</accession>
<dbReference type="RefSeq" id="WP_100161402.1">
    <property type="nucleotide sequence ID" value="NZ_PGTB01000007.1"/>
</dbReference>
<sequence length="79" mass="9039">MAHKNKVIRSINLDGETICVDIFRRPDNTYGFDEYRRDPEDGRGWYSIGRYGAASFGTFDQAFAEAKAKVSWLRDAVSE</sequence>
<protein>
    <submittedName>
        <fullName evidence="1">Uncharacterized protein</fullName>
    </submittedName>
</protein>
<evidence type="ECO:0000313" key="1">
    <source>
        <dbReference type="EMBL" id="PJE37885.1"/>
    </source>
</evidence>
<reference evidence="1 2" key="1">
    <citation type="journal article" date="2018" name="Int. J. Syst. Evol. Microbiol.">
        <title>Pseudooceanicola lipolyticus sp. nov., a marine alphaproteobacterium, reclassification of Oceanicola flagellatus as Pseudooceanicola flagellatus comb. nov. and emended description of the genus Pseudooceanicola.</title>
        <authorList>
            <person name="Huang M.-M."/>
            <person name="Guo L.-L."/>
            <person name="Wu Y.-H."/>
            <person name="Lai Q.-L."/>
            <person name="Shao Z.-Z."/>
            <person name="Wang C.-S."/>
            <person name="Wu M."/>
            <person name="Xu X.-W."/>
        </authorList>
    </citation>
    <scope>NUCLEOTIDE SEQUENCE [LARGE SCALE GENOMIC DNA]</scope>
    <source>
        <strain evidence="1 2">157</strain>
    </source>
</reference>
<keyword evidence="2" id="KW-1185">Reference proteome</keyword>
<dbReference type="AlphaFoldDB" id="A0A2M8J543"/>
<organism evidence="1 2">
    <name type="scientific">Pseudooceanicola lipolyticus</name>
    <dbReference type="NCBI Taxonomy" id="2029104"/>
    <lineage>
        <taxon>Bacteria</taxon>
        <taxon>Pseudomonadati</taxon>
        <taxon>Pseudomonadota</taxon>
        <taxon>Alphaproteobacteria</taxon>
        <taxon>Rhodobacterales</taxon>
        <taxon>Paracoccaceae</taxon>
        <taxon>Pseudooceanicola</taxon>
    </lineage>
</organism>
<dbReference type="OrthoDB" id="5195437at2"/>
<comment type="caution">
    <text evidence="1">The sequence shown here is derived from an EMBL/GenBank/DDBJ whole genome shotgun (WGS) entry which is preliminary data.</text>
</comment>
<dbReference type="Proteomes" id="UP000231553">
    <property type="component" value="Unassembled WGS sequence"/>
</dbReference>
<evidence type="ECO:0000313" key="2">
    <source>
        <dbReference type="Proteomes" id="UP000231553"/>
    </source>
</evidence>
<dbReference type="EMBL" id="PGTB01000007">
    <property type="protein sequence ID" value="PJE37885.1"/>
    <property type="molecule type" value="Genomic_DNA"/>
</dbReference>